<evidence type="ECO:0000313" key="3">
    <source>
        <dbReference type="Proteomes" id="UP000823388"/>
    </source>
</evidence>
<organism evidence="2 3">
    <name type="scientific">Panicum virgatum</name>
    <name type="common">Blackwell switchgrass</name>
    <dbReference type="NCBI Taxonomy" id="38727"/>
    <lineage>
        <taxon>Eukaryota</taxon>
        <taxon>Viridiplantae</taxon>
        <taxon>Streptophyta</taxon>
        <taxon>Embryophyta</taxon>
        <taxon>Tracheophyta</taxon>
        <taxon>Spermatophyta</taxon>
        <taxon>Magnoliopsida</taxon>
        <taxon>Liliopsida</taxon>
        <taxon>Poales</taxon>
        <taxon>Poaceae</taxon>
        <taxon>PACMAD clade</taxon>
        <taxon>Panicoideae</taxon>
        <taxon>Panicodae</taxon>
        <taxon>Paniceae</taxon>
        <taxon>Panicinae</taxon>
        <taxon>Panicum</taxon>
        <taxon>Panicum sect. Hiantes</taxon>
    </lineage>
</organism>
<sequence>MSSPSFSFPHMPHPPVRPWAPTRNIARRSAAALLLLARRRTPLARPPPHPPCSPPCALLLAPRCAPFTGEREVEVREAAAELAVVCAAMKDSGGFGMCCFLHGGGGGENQRSSRPELGIGKQEEHAAASRGPDSTRARGARRRTGVRAGGAHGGGNRRGGTGVRPGGAAPALPTRPTSATRPPIRGASALWPPGGGGGDGDDGASVVEGAGQMLEGRDKVSSRSGRSSRGRGEERMEEADDVWGRMSVRRE</sequence>
<evidence type="ECO:0000256" key="1">
    <source>
        <dbReference type="SAM" id="MobiDB-lite"/>
    </source>
</evidence>
<proteinExistence type="predicted"/>
<dbReference type="Proteomes" id="UP000823388">
    <property type="component" value="Chromosome 3N"/>
</dbReference>
<feature type="compositionally biased region" description="Gly residues" evidence="1">
    <location>
        <begin position="147"/>
        <end position="165"/>
    </location>
</feature>
<feature type="region of interest" description="Disordered" evidence="1">
    <location>
        <begin position="105"/>
        <end position="251"/>
    </location>
</feature>
<dbReference type="AlphaFoldDB" id="A0A8T0U461"/>
<name>A0A8T0U461_PANVG</name>
<accession>A0A8T0U461</accession>
<comment type="caution">
    <text evidence="2">The sequence shown here is derived from an EMBL/GenBank/DDBJ whole genome shotgun (WGS) entry which is preliminary data.</text>
</comment>
<reference evidence="2" key="1">
    <citation type="submission" date="2020-05" db="EMBL/GenBank/DDBJ databases">
        <title>WGS assembly of Panicum virgatum.</title>
        <authorList>
            <person name="Lovell J.T."/>
            <person name="Jenkins J."/>
            <person name="Shu S."/>
            <person name="Juenger T.E."/>
            <person name="Schmutz J."/>
        </authorList>
    </citation>
    <scope>NUCLEOTIDE SEQUENCE</scope>
    <source>
        <strain evidence="2">AP13</strain>
    </source>
</reference>
<protein>
    <submittedName>
        <fullName evidence="2">Uncharacterized protein</fullName>
    </submittedName>
</protein>
<gene>
    <name evidence="2" type="ORF">PVAP13_3NG176825</name>
</gene>
<dbReference type="EMBL" id="CM029042">
    <property type="protein sequence ID" value="KAG2616798.1"/>
    <property type="molecule type" value="Genomic_DNA"/>
</dbReference>
<evidence type="ECO:0000313" key="2">
    <source>
        <dbReference type="EMBL" id="KAG2616798.1"/>
    </source>
</evidence>
<keyword evidence="3" id="KW-1185">Reference proteome</keyword>